<dbReference type="EMBL" id="VLJN01000020">
    <property type="protein sequence ID" value="TWG84960.1"/>
    <property type="molecule type" value="Genomic_DNA"/>
</dbReference>
<gene>
    <name evidence="1" type="ORF">L602_002700000520</name>
</gene>
<dbReference type="Proteomes" id="UP000318141">
    <property type="component" value="Unassembled WGS sequence"/>
</dbReference>
<dbReference type="AlphaFoldDB" id="A0A562BJ70"/>
<sequence>MPAPDMKKLLGQLLAIKKCREAGLRNRARRLDEEIRQCRTLQDAERNRQREVRVAWRSASDSEHQVGPRDFPRLKRMFADFYRDEQQIQAGLRRIDSQIAERRAAVADTSRALRENLRGQEKLNAVVREAK</sequence>
<evidence type="ECO:0008006" key="3">
    <source>
        <dbReference type="Google" id="ProtNLM"/>
    </source>
</evidence>
<reference evidence="1 2" key="1">
    <citation type="submission" date="2019-07" db="EMBL/GenBank/DDBJ databases">
        <title>Genome sequencing of lignin-degrading bacterial isolates.</title>
        <authorList>
            <person name="Gladden J."/>
        </authorList>
    </citation>
    <scope>NUCLEOTIDE SEQUENCE [LARGE SCALE GENOMIC DNA]</scope>
    <source>
        <strain evidence="1 2">J11</strain>
    </source>
</reference>
<dbReference type="OrthoDB" id="8967401at2"/>
<organism evidence="1 2">
    <name type="scientific">Cupriavidus gilardii J11</name>
    <dbReference type="NCBI Taxonomy" id="936133"/>
    <lineage>
        <taxon>Bacteria</taxon>
        <taxon>Pseudomonadati</taxon>
        <taxon>Pseudomonadota</taxon>
        <taxon>Betaproteobacteria</taxon>
        <taxon>Burkholderiales</taxon>
        <taxon>Burkholderiaceae</taxon>
        <taxon>Cupriavidus</taxon>
    </lineage>
</organism>
<protein>
    <recommendedName>
        <fullName evidence="3">Flagellar FliJ protein</fullName>
    </recommendedName>
</protein>
<evidence type="ECO:0000313" key="2">
    <source>
        <dbReference type="Proteomes" id="UP000318141"/>
    </source>
</evidence>
<name>A0A562BJ70_9BURK</name>
<proteinExistence type="predicted"/>
<accession>A0A562BJ70</accession>
<comment type="caution">
    <text evidence="1">The sequence shown here is derived from an EMBL/GenBank/DDBJ whole genome shotgun (WGS) entry which is preliminary data.</text>
</comment>
<evidence type="ECO:0000313" key="1">
    <source>
        <dbReference type="EMBL" id="TWG84960.1"/>
    </source>
</evidence>
<keyword evidence="2" id="KW-1185">Reference proteome</keyword>